<dbReference type="STRING" id="1278073.MYSTI_05009"/>
<evidence type="ECO:0000313" key="3">
    <source>
        <dbReference type="Proteomes" id="UP000011131"/>
    </source>
</evidence>
<dbReference type="AlphaFoldDB" id="L7UFC4"/>
<sequence>MSERWTLGDVFVLRHAGFPFDWLESLGVSDAVVEEARQLLVEERALVDAVRAHGDDSGSQALQDALERGLRPALKPRHDPALRDSLERYLARRESLQARYAQERADLRPRLRERAADPAIQEAVFLSSPAMFDNVWARYLRGDARKDTSDARRVERQVYTYLQRFCAKNETTSFFGPISYGERTEEDGFDVRTVPSGDTRRRTFFSFWAVTELARAVGRERSVRAHLPLRLNPLFTVTPGRAACEALKLEVPLSESAERLLAVLKEHPTPTAAAKVLGGAVEDVERSALPLVKGALLLWGLPFRPNDFTTFESVRDAVAALPPELEARTRWLERLDTLARLKAEFESADLSRRRVLLLELESHFTQATGKPARRGDGQVYADRLILYEEASSPFRLRFGRRFTEELEAALTGPLELSAAYGEKVQRGFREQVRDALGSDERPLDLLDYAVRLRPDQVSGSRFSPVPPVLLDEDAARHRALPWDFLGTSTPGGRYALPDVCLAAKQDGSGFEVMLARVHHHLLLRSWLSAFFPSKERYSAVASRWLEADPAARGLVGLSIRRRNKGFYVFPGRRLVYSVSDVLDVEEGALTPSDVKVVPTPQGPRLVDGHGERLHLYLPLDDFSSYPPFAALAHPQVLHAPLRTKGSHLPRLSVGGAVYQRERWELSSARLAKATGFDLFLAAQRERNERGWPRFVFLRSSKERKPYLIDTSSPFALDLLSHLSREAERLSVEEMYPAPEQLWLQDARGRYTCELRMQLTRWTAVSPQVFQGKAL</sequence>
<dbReference type="KEGG" id="msd:MYSTI_05009"/>
<evidence type="ECO:0000313" key="2">
    <source>
        <dbReference type="EMBL" id="AGC46297.1"/>
    </source>
</evidence>
<name>L7UFC4_MYXSD</name>
<dbReference type="PATRIC" id="fig|1278073.3.peg.5081"/>
<proteinExistence type="predicted"/>
<protein>
    <recommendedName>
        <fullName evidence="1">Lantibiotic dehydratase N-terminal domain-containing protein</fullName>
    </recommendedName>
</protein>
<gene>
    <name evidence="2" type="ordered locus">MYSTI_05009</name>
</gene>
<dbReference type="EMBL" id="CP004025">
    <property type="protein sequence ID" value="AGC46297.1"/>
    <property type="molecule type" value="Genomic_DNA"/>
</dbReference>
<organism evidence="2 3">
    <name type="scientific">Myxococcus stipitatus (strain DSM 14675 / JCM 12634 / Mx s8)</name>
    <dbReference type="NCBI Taxonomy" id="1278073"/>
    <lineage>
        <taxon>Bacteria</taxon>
        <taxon>Pseudomonadati</taxon>
        <taxon>Myxococcota</taxon>
        <taxon>Myxococcia</taxon>
        <taxon>Myxococcales</taxon>
        <taxon>Cystobacterineae</taxon>
        <taxon>Myxococcaceae</taxon>
        <taxon>Myxococcus</taxon>
    </lineage>
</organism>
<reference evidence="2 3" key="1">
    <citation type="journal article" date="2013" name="Genome Announc.">
        <title>Complete genome sequence of Myxococcus stipitatus strain DSM 14675, a fruiting myxobacterium.</title>
        <authorList>
            <person name="Huntley S."/>
            <person name="Kneip S."/>
            <person name="Treuner-Lange A."/>
            <person name="Sogaard-Andersen L."/>
        </authorList>
    </citation>
    <scope>NUCLEOTIDE SEQUENCE [LARGE SCALE GENOMIC DNA]</scope>
    <source>
        <strain evidence="3">DSM 14675 / JCM 12634 / Mx s8</strain>
    </source>
</reference>
<dbReference type="RefSeq" id="WP_015350553.1">
    <property type="nucleotide sequence ID" value="NC_020126.1"/>
</dbReference>
<dbReference type="eggNOG" id="COG0640">
    <property type="taxonomic scope" value="Bacteria"/>
</dbReference>
<feature type="domain" description="Lantibiotic dehydratase N-terminal" evidence="1">
    <location>
        <begin position="116"/>
        <end position="367"/>
    </location>
</feature>
<evidence type="ECO:0000259" key="1">
    <source>
        <dbReference type="Pfam" id="PF04738"/>
    </source>
</evidence>
<keyword evidence="3" id="KW-1185">Reference proteome</keyword>
<dbReference type="HOGENOM" id="CLU_011068_0_0_7"/>
<accession>L7UFC4</accession>
<dbReference type="InterPro" id="IPR006827">
    <property type="entry name" value="Lant_deHydtase_N"/>
</dbReference>
<dbReference type="Pfam" id="PF04738">
    <property type="entry name" value="Lant_dehydr_N"/>
    <property type="match status" value="1"/>
</dbReference>
<dbReference type="Proteomes" id="UP000011131">
    <property type="component" value="Chromosome"/>
</dbReference>
<dbReference type="OrthoDB" id="8428173at2"/>